<gene>
    <name evidence="2" type="ORF">GCM10009668_03220</name>
</gene>
<evidence type="ECO:0000313" key="2">
    <source>
        <dbReference type="EMBL" id="GAA1091733.1"/>
    </source>
</evidence>
<reference evidence="2 3" key="1">
    <citation type="journal article" date="2019" name="Int. J. Syst. Evol. Microbiol.">
        <title>The Global Catalogue of Microorganisms (GCM) 10K type strain sequencing project: providing services to taxonomists for standard genome sequencing and annotation.</title>
        <authorList>
            <consortium name="The Broad Institute Genomics Platform"/>
            <consortium name="The Broad Institute Genome Sequencing Center for Infectious Disease"/>
            <person name="Wu L."/>
            <person name="Ma J."/>
        </authorList>
    </citation>
    <scope>NUCLEOTIDE SEQUENCE [LARGE SCALE GENOMIC DNA]</scope>
    <source>
        <strain evidence="2 3">JCM 13008</strain>
    </source>
</reference>
<evidence type="ECO:0000313" key="3">
    <source>
        <dbReference type="Proteomes" id="UP001501581"/>
    </source>
</evidence>
<organism evidence="2 3">
    <name type="scientific">Nocardioides dubius</name>
    <dbReference type="NCBI Taxonomy" id="317019"/>
    <lineage>
        <taxon>Bacteria</taxon>
        <taxon>Bacillati</taxon>
        <taxon>Actinomycetota</taxon>
        <taxon>Actinomycetes</taxon>
        <taxon>Propionibacteriales</taxon>
        <taxon>Nocardioidaceae</taxon>
        <taxon>Nocardioides</taxon>
    </lineage>
</organism>
<keyword evidence="3" id="KW-1185">Reference proteome</keyword>
<feature type="region of interest" description="Disordered" evidence="1">
    <location>
        <begin position="405"/>
        <end position="424"/>
    </location>
</feature>
<dbReference type="RefSeq" id="WP_343990662.1">
    <property type="nucleotide sequence ID" value="NZ_BAAALG010000001.1"/>
</dbReference>
<evidence type="ECO:0000256" key="1">
    <source>
        <dbReference type="SAM" id="MobiDB-lite"/>
    </source>
</evidence>
<name>A0ABN1TNG3_9ACTN</name>
<proteinExistence type="predicted"/>
<comment type="caution">
    <text evidence="2">The sequence shown here is derived from an EMBL/GenBank/DDBJ whole genome shotgun (WGS) entry which is preliminary data.</text>
</comment>
<dbReference type="Proteomes" id="UP001501581">
    <property type="component" value="Unassembled WGS sequence"/>
</dbReference>
<dbReference type="EMBL" id="BAAALG010000001">
    <property type="protein sequence ID" value="GAA1091733.1"/>
    <property type="molecule type" value="Genomic_DNA"/>
</dbReference>
<accession>A0ABN1TNG3</accession>
<sequence length="488" mass="52989">MPDADAAAVLAAASERVVQRRLVEISELELLAQWAAIHSADLPPGSRNRLVQIGGEGTPQVQDHCLGEIALARGTHVTATTNALADVLDLIHRLPRIWAVAVLGGVDVWIVRKVARMSREVPLASISIVDAAIARMLGHEGGGRILDVAEAKIIEADLDAHNARIEQERRRRYVGLGRTNEHGLRHLIAQIDAGDAAWLDATITQTADLLSANDPVDRSRDEWRAIALGYLARPAELLALLAQEAASAQQAPEAGDSAQRGSDGAAASCSCGPNRAIAFPCELLDALQKVDWRKLRPKATLYLHLAEGALTGFGSESKVPGVVRVESAGAFGLRAQTLDQLHGLLAHARVTVKPVIDLNDRIRTTAYEHPESLKERVYLRSGGDYWPYSTSTSRNVDYDHVTPYDDTGPPGQTGTHNAGPLGRRHHRWKTHAGYRVRQIGEHRYLWTTPHGLGFVVDHRGTHRITTAEAKLIASSADGLEIYPDLYAA</sequence>
<protein>
    <recommendedName>
        <fullName evidence="4">DUF222 domain-containing protein</fullName>
    </recommendedName>
</protein>
<evidence type="ECO:0008006" key="4">
    <source>
        <dbReference type="Google" id="ProtNLM"/>
    </source>
</evidence>